<evidence type="ECO:0000313" key="10">
    <source>
        <dbReference type="EMBL" id="GAH44994.1"/>
    </source>
</evidence>
<dbReference type="InterPro" id="IPR039421">
    <property type="entry name" value="Type_1_exporter"/>
</dbReference>
<sequence length="213" mass="24074">GSGKTTLTKLISRLYDVTHGQILIDGSDIRNYALKSLRDQISYIEQDVFLFSTTIFDNISFGRISSLEQVVEVAQQAQAHDFITELTDKYQSEVGERGVQLSGGERQRIAIARAFLSDPRILILDDSTSAIDSNTEDKIQFAIKNILKDRTTLLITHRLSQIRWADLIIVLKNGEIAAKGTHEELLKTSAEYRKIFVKKFDIEEEQLLEGVKS</sequence>
<proteinExistence type="predicted"/>
<dbReference type="EMBL" id="BARU01008775">
    <property type="protein sequence ID" value="GAH44994.1"/>
    <property type="molecule type" value="Genomic_DNA"/>
</dbReference>
<dbReference type="AlphaFoldDB" id="X1GTT1"/>
<dbReference type="InterPro" id="IPR017871">
    <property type="entry name" value="ABC_transporter-like_CS"/>
</dbReference>
<dbReference type="PANTHER" id="PTHR43394">
    <property type="entry name" value="ATP-DEPENDENT PERMEASE MDL1, MITOCHONDRIAL"/>
    <property type="match status" value="1"/>
</dbReference>
<evidence type="ECO:0000259" key="9">
    <source>
        <dbReference type="PROSITE" id="PS50893"/>
    </source>
</evidence>
<dbReference type="PROSITE" id="PS00211">
    <property type="entry name" value="ABC_TRANSPORTER_1"/>
    <property type="match status" value="1"/>
</dbReference>
<keyword evidence="5" id="KW-0547">Nucleotide-binding</keyword>
<evidence type="ECO:0000256" key="7">
    <source>
        <dbReference type="ARBA" id="ARBA00022989"/>
    </source>
</evidence>
<evidence type="ECO:0000256" key="6">
    <source>
        <dbReference type="ARBA" id="ARBA00022840"/>
    </source>
</evidence>
<dbReference type="SMART" id="SM00382">
    <property type="entry name" value="AAA"/>
    <property type="match status" value="1"/>
</dbReference>
<comment type="caution">
    <text evidence="10">The sequence shown here is derived from an EMBL/GenBank/DDBJ whole genome shotgun (WGS) entry which is preliminary data.</text>
</comment>
<feature type="non-terminal residue" evidence="10">
    <location>
        <position position="1"/>
    </location>
</feature>
<evidence type="ECO:0000256" key="1">
    <source>
        <dbReference type="ARBA" id="ARBA00004651"/>
    </source>
</evidence>
<dbReference type="GO" id="GO:0015421">
    <property type="term" value="F:ABC-type oligopeptide transporter activity"/>
    <property type="evidence" value="ECO:0007669"/>
    <property type="project" value="TreeGrafter"/>
</dbReference>
<keyword evidence="6" id="KW-0067">ATP-binding</keyword>
<evidence type="ECO:0000256" key="4">
    <source>
        <dbReference type="ARBA" id="ARBA00022692"/>
    </source>
</evidence>
<keyword evidence="2" id="KW-0813">Transport</keyword>
<evidence type="ECO:0000256" key="2">
    <source>
        <dbReference type="ARBA" id="ARBA00022448"/>
    </source>
</evidence>
<dbReference type="InterPro" id="IPR027417">
    <property type="entry name" value="P-loop_NTPase"/>
</dbReference>
<dbReference type="PROSITE" id="PS50893">
    <property type="entry name" value="ABC_TRANSPORTER_2"/>
    <property type="match status" value="1"/>
</dbReference>
<gene>
    <name evidence="10" type="ORF">S03H2_17067</name>
</gene>
<dbReference type="Pfam" id="PF00005">
    <property type="entry name" value="ABC_tran"/>
    <property type="match status" value="1"/>
</dbReference>
<comment type="subcellular location">
    <subcellularLocation>
        <location evidence="1">Cell membrane</location>
        <topology evidence="1">Multi-pass membrane protein</topology>
    </subcellularLocation>
</comment>
<dbReference type="FunFam" id="3.40.50.300:FF:000221">
    <property type="entry name" value="Multidrug ABC transporter ATP-binding protein"/>
    <property type="match status" value="1"/>
</dbReference>
<dbReference type="InterPro" id="IPR003593">
    <property type="entry name" value="AAA+_ATPase"/>
</dbReference>
<evidence type="ECO:0000256" key="3">
    <source>
        <dbReference type="ARBA" id="ARBA00022475"/>
    </source>
</evidence>
<keyword evidence="3" id="KW-1003">Cell membrane</keyword>
<keyword evidence="4" id="KW-0812">Transmembrane</keyword>
<dbReference type="GO" id="GO:0016887">
    <property type="term" value="F:ATP hydrolysis activity"/>
    <property type="evidence" value="ECO:0007669"/>
    <property type="project" value="InterPro"/>
</dbReference>
<dbReference type="GO" id="GO:0005524">
    <property type="term" value="F:ATP binding"/>
    <property type="evidence" value="ECO:0007669"/>
    <property type="project" value="UniProtKB-KW"/>
</dbReference>
<dbReference type="PANTHER" id="PTHR43394:SF1">
    <property type="entry name" value="ATP-BINDING CASSETTE SUB-FAMILY B MEMBER 10, MITOCHONDRIAL"/>
    <property type="match status" value="1"/>
</dbReference>
<name>X1GTT1_9ZZZZ</name>
<feature type="domain" description="ABC transporter" evidence="9">
    <location>
        <begin position="1"/>
        <end position="198"/>
    </location>
</feature>
<protein>
    <recommendedName>
        <fullName evidence="9">ABC transporter domain-containing protein</fullName>
    </recommendedName>
</protein>
<dbReference type="InterPro" id="IPR003439">
    <property type="entry name" value="ABC_transporter-like_ATP-bd"/>
</dbReference>
<evidence type="ECO:0000256" key="5">
    <source>
        <dbReference type="ARBA" id="ARBA00022741"/>
    </source>
</evidence>
<evidence type="ECO:0000256" key="8">
    <source>
        <dbReference type="ARBA" id="ARBA00023136"/>
    </source>
</evidence>
<dbReference type="SUPFAM" id="SSF52540">
    <property type="entry name" value="P-loop containing nucleoside triphosphate hydrolases"/>
    <property type="match status" value="1"/>
</dbReference>
<organism evidence="10">
    <name type="scientific">marine sediment metagenome</name>
    <dbReference type="NCBI Taxonomy" id="412755"/>
    <lineage>
        <taxon>unclassified sequences</taxon>
        <taxon>metagenomes</taxon>
        <taxon>ecological metagenomes</taxon>
    </lineage>
</organism>
<reference evidence="10" key="1">
    <citation type="journal article" date="2014" name="Front. Microbiol.">
        <title>High frequency of phylogenetically diverse reductive dehalogenase-homologous genes in deep subseafloor sedimentary metagenomes.</title>
        <authorList>
            <person name="Kawai M."/>
            <person name="Futagami T."/>
            <person name="Toyoda A."/>
            <person name="Takaki Y."/>
            <person name="Nishi S."/>
            <person name="Hori S."/>
            <person name="Arai W."/>
            <person name="Tsubouchi T."/>
            <person name="Morono Y."/>
            <person name="Uchiyama I."/>
            <person name="Ito T."/>
            <person name="Fujiyama A."/>
            <person name="Inagaki F."/>
            <person name="Takami H."/>
        </authorList>
    </citation>
    <scope>NUCLEOTIDE SEQUENCE</scope>
    <source>
        <strain evidence="10">Expedition CK06-06</strain>
    </source>
</reference>
<keyword evidence="8" id="KW-0472">Membrane</keyword>
<dbReference type="Gene3D" id="3.40.50.300">
    <property type="entry name" value="P-loop containing nucleotide triphosphate hydrolases"/>
    <property type="match status" value="1"/>
</dbReference>
<accession>X1GTT1</accession>
<keyword evidence="7" id="KW-1133">Transmembrane helix</keyword>
<dbReference type="GO" id="GO:0005886">
    <property type="term" value="C:plasma membrane"/>
    <property type="evidence" value="ECO:0007669"/>
    <property type="project" value="UniProtKB-SubCell"/>
</dbReference>